<dbReference type="Gene3D" id="1.10.357.10">
    <property type="entry name" value="Tetracycline Repressor, domain 2"/>
    <property type="match status" value="1"/>
</dbReference>
<dbReference type="Gene3D" id="1.10.4080.10">
    <property type="entry name" value="ADP-ribosylation/Crystallin J1"/>
    <property type="match status" value="1"/>
</dbReference>
<accession>A0A812NME1</accession>
<evidence type="ECO:0000313" key="4">
    <source>
        <dbReference type="Proteomes" id="UP000649617"/>
    </source>
</evidence>
<dbReference type="GO" id="GO:0003677">
    <property type="term" value="F:DNA binding"/>
    <property type="evidence" value="ECO:0007669"/>
    <property type="project" value="UniProtKB-KW"/>
</dbReference>
<dbReference type="Gene3D" id="3.40.710.10">
    <property type="entry name" value="DD-peptidase/beta-lactamase superfamily"/>
    <property type="match status" value="1"/>
</dbReference>
<evidence type="ECO:0000256" key="1">
    <source>
        <dbReference type="ARBA" id="ARBA00023125"/>
    </source>
</evidence>
<dbReference type="InterPro" id="IPR036705">
    <property type="entry name" value="Ribosyl_crysJ1_sf"/>
</dbReference>
<protein>
    <submittedName>
        <fullName evidence="3">NylB protein</fullName>
    </submittedName>
</protein>
<dbReference type="Pfam" id="PF00144">
    <property type="entry name" value="Beta-lactamase"/>
    <property type="match status" value="1"/>
</dbReference>
<dbReference type="SUPFAM" id="SSF46689">
    <property type="entry name" value="Homeodomain-like"/>
    <property type="match status" value="1"/>
</dbReference>
<dbReference type="SUPFAM" id="SSF101478">
    <property type="entry name" value="ADP-ribosylglycohydrolase"/>
    <property type="match status" value="1"/>
</dbReference>
<dbReference type="SUPFAM" id="SSF56601">
    <property type="entry name" value="beta-lactamase/transpeptidase-like"/>
    <property type="match status" value="1"/>
</dbReference>
<sequence length="1283" mass="143185">MRAEVFSNWAVIQPVARLQSSTNPRQYRRHVFSPESVFYTMGNERLPLTAYLEKANISGLMVLQDGEIKLEYYGKGLNRESRNHIWSASKSFTSTLVAMAHFEGRIESLDDKVERYAPQFSGTAYGESSIRHVLMMSSGINFFHFKGKPDRNDMYWDIIQERQDFDAWAGALGRRVPPGTDFNYIATDTHVLAAVLRGVYGLPFTEIVQDRLWQRGGFGGDATWGLDGSGHAMGHCCLSLRLEEFAHLGQLYVEDLVMEGDQTVRDDWFSMVENPQAPFQEPRIDEVGDLQRGYSVQFWIPHNYDQEFIAAGAFDQYLWIDRRQGTVVAQFSTGQPMLFAEGENGKVDGRVERTAATRREILNATRGLILGGTIDPTAREIADSAGITPRTLFRHFPDMDSLHRSLIADAEGKAAAVMDEPFTVQAESSWHEQIQQVIDRRVRVYESLLPLYISTIWSRYRASTSDSGQRAGIARRRKRLMDILPEEITRDQVVFEAVDGVLGIDYWVSLRRDQRLSATTWVLFYAILLVQMAACSNGADIEIDRSEYHDRLRGFWLGSSIANWTGLPTENVRAAPPFFNDDDWQKRIGRAGEVVDYVLGNDPWGADDDTDIEYVYQKAMEQSDSYMLTAEQIAAAWQRHIGLPLLWVSNLAALGQMQNGALPPVTSLPENNPMWDMIDAQLTTEIFGAMAPARPDVALQMSHLPIRTTAYLHSEWAAEFYVIMHSLVALADPGLSRKEQVFWMAREARKRVPDWSYIADMYDFVEAQYDGNPDKDNWEQTRDRVYERYQVQGAAGYEYKYPWDAGINFAASIVSLLYGEGDYRKTIRIGTLAGWDSDNPTATWGGLLGLLYGYEALQDYFNKTDFSDDYLITRTRYNFPAAPDNFTDMATRGLDIIDGVVVQGMGGDVVDGHWVIPAMHDDIVRSAVEETVIPWETIEDTDPRWQYSGFTTEGQKWNASGATLTSGQSDCAAEIMFSGTAVQYYAFRHAGAGKVSVALDGEQSIVDLSNNASEHGRSMQVENKLTPSEEQIKGFFTPGAEGPIYMLNLLKFKEKAEYADGRETDLSGVEAYALYGAAVSEILVNLGGGGMFNAKVERLMLGEVEELWDSVAIAMYPNRQAMIEMMQSEEYQAIHHHRDAGLAGQLNIETTNAGGIWLGGSGIDSAFHVGNAAISVFPYQLFAIHITTYDYWPPAERFEFQHAVVPEHAGGTSGAILAITQGKQHGAFGVIRVVTGGAVWPGVVNDAAGGDNNTWAALFYALDVTNAARDAAPEAANIVSTPG</sequence>
<organism evidence="3 4">
    <name type="scientific">Symbiodinium pilosum</name>
    <name type="common">Dinoflagellate</name>
    <dbReference type="NCBI Taxonomy" id="2952"/>
    <lineage>
        <taxon>Eukaryota</taxon>
        <taxon>Sar</taxon>
        <taxon>Alveolata</taxon>
        <taxon>Dinophyceae</taxon>
        <taxon>Suessiales</taxon>
        <taxon>Symbiodiniaceae</taxon>
        <taxon>Symbiodinium</taxon>
    </lineage>
</organism>
<dbReference type="InterPro" id="IPR009057">
    <property type="entry name" value="Homeodomain-like_sf"/>
</dbReference>
<evidence type="ECO:0000259" key="2">
    <source>
        <dbReference type="PROSITE" id="PS50977"/>
    </source>
</evidence>
<dbReference type="InterPro" id="IPR001647">
    <property type="entry name" value="HTH_TetR"/>
</dbReference>
<dbReference type="InterPro" id="IPR050789">
    <property type="entry name" value="Diverse_Enzym_Activities"/>
</dbReference>
<comment type="caution">
    <text evidence="3">The sequence shown here is derived from an EMBL/GenBank/DDBJ whole genome shotgun (WGS) entry which is preliminary data.</text>
</comment>
<proteinExistence type="predicted"/>
<dbReference type="OrthoDB" id="428260at2759"/>
<dbReference type="SUPFAM" id="SSF54909">
    <property type="entry name" value="Dimeric alpha+beta barrel"/>
    <property type="match status" value="1"/>
</dbReference>
<dbReference type="InterPro" id="IPR005502">
    <property type="entry name" value="Ribosyl_crysJ1"/>
</dbReference>
<evidence type="ECO:0000313" key="3">
    <source>
        <dbReference type="EMBL" id="CAE7313995.1"/>
    </source>
</evidence>
<dbReference type="InterPro" id="IPR012338">
    <property type="entry name" value="Beta-lactam/transpept-like"/>
</dbReference>
<feature type="domain" description="HTH tetR-type" evidence="2">
    <location>
        <begin position="355"/>
        <end position="414"/>
    </location>
</feature>
<keyword evidence="1" id="KW-0238">DNA-binding</keyword>
<dbReference type="EMBL" id="CAJNIZ010011113">
    <property type="protein sequence ID" value="CAE7313995.1"/>
    <property type="molecule type" value="Genomic_DNA"/>
</dbReference>
<dbReference type="PANTHER" id="PTHR43283">
    <property type="entry name" value="BETA-LACTAMASE-RELATED"/>
    <property type="match status" value="1"/>
</dbReference>
<dbReference type="Gene3D" id="2.60.120.260">
    <property type="entry name" value="Galactose-binding domain-like"/>
    <property type="match status" value="1"/>
</dbReference>
<dbReference type="PANTHER" id="PTHR43283:SF14">
    <property type="entry name" value="BLL8153 PROTEIN"/>
    <property type="match status" value="1"/>
</dbReference>
<dbReference type="Pfam" id="PF00440">
    <property type="entry name" value="TetR_N"/>
    <property type="match status" value="1"/>
</dbReference>
<keyword evidence="4" id="KW-1185">Reference proteome</keyword>
<dbReference type="Pfam" id="PF03747">
    <property type="entry name" value="ADP_ribosyl_GH"/>
    <property type="match status" value="1"/>
</dbReference>
<dbReference type="Proteomes" id="UP000649617">
    <property type="component" value="Unassembled WGS sequence"/>
</dbReference>
<reference evidence="3" key="1">
    <citation type="submission" date="2021-02" db="EMBL/GenBank/DDBJ databases">
        <authorList>
            <person name="Dougan E. K."/>
            <person name="Rhodes N."/>
            <person name="Thang M."/>
            <person name="Chan C."/>
        </authorList>
    </citation>
    <scope>NUCLEOTIDE SEQUENCE</scope>
</reference>
<dbReference type="PROSITE" id="PS50977">
    <property type="entry name" value="HTH_TETR_2"/>
    <property type="match status" value="1"/>
</dbReference>
<dbReference type="Gene3D" id="3.30.70.100">
    <property type="match status" value="1"/>
</dbReference>
<dbReference type="InterPro" id="IPR011008">
    <property type="entry name" value="Dimeric_a/b-barrel"/>
</dbReference>
<dbReference type="InterPro" id="IPR001466">
    <property type="entry name" value="Beta-lactam-related"/>
</dbReference>
<gene>
    <name evidence="3" type="primary">nylB</name>
    <name evidence="3" type="ORF">SPIL2461_LOCUS7179</name>
</gene>
<name>A0A812NME1_SYMPI</name>